<organism evidence="1 2">
    <name type="scientific">Myceligenerans pegani</name>
    <dbReference type="NCBI Taxonomy" id="2776917"/>
    <lineage>
        <taxon>Bacteria</taxon>
        <taxon>Bacillati</taxon>
        <taxon>Actinomycetota</taxon>
        <taxon>Actinomycetes</taxon>
        <taxon>Micrococcales</taxon>
        <taxon>Promicromonosporaceae</taxon>
        <taxon>Myceligenerans</taxon>
    </lineage>
</organism>
<dbReference type="Proteomes" id="UP000625527">
    <property type="component" value="Unassembled WGS sequence"/>
</dbReference>
<accession>A0ABR9MXT2</accession>
<sequence length="169" mass="18841">MNEYGVVYAEQSEFPGPPAWEHDWSTPYPPFDHPVPLDHDPGEAGGLPDFARCPQVWHYACSARAVALLEQVCPRDINVFGHGIVGDVELSFVQVVGVAPRIDRERSVIDRFPTYELVQWPAFHEDDLRALGDRLFTLPGPQFAEVFAGQAVRDALVEAGLTGLRFVRT</sequence>
<dbReference type="RefSeq" id="WP_192862416.1">
    <property type="nucleotide sequence ID" value="NZ_JADAQT010000069.1"/>
</dbReference>
<evidence type="ECO:0000313" key="2">
    <source>
        <dbReference type="Proteomes" id="UP000625527"/>
    </source>
</evidence>
<gene>
    <name evidence="1" type="ORF">IHE71_09070</name>
</gene>
<proteinExistence type="predicted"/>
<reference evidence="1 2" key="1">
    <citation type="submission" date="2020-10" db="EMBL/GenBank/DDBJ databases">
        <title>Myceligenerans pegani sp. nov., an endophytic actinomycete isolated from Peganum harmala L. in Xinjiang, China.</title>
        <authorList>
            <person name="Xin L."/>
        </authorList>
    </citation>
    <scope>NUCLEOTIDE SEQUENCE [LARGE SCALE GENOMIC DNA]</scope>
    <source>
        <strain evidence="1 2">TRM65318</strain>
    </source>
</reference>
<keyword evidence="2" id="KW-1185">Reference proteome</keyword>
<name>A0ABR9MXT2_9MICO</name>
<evidence type="ECO:0000313" key="1">
    <source>
        <dbReference type="EMBL" id="MBE1875861.1"/>
    </source>
</evidence>
<comment type="caution">
    <text evidence="1">The sequence shown here is derived from an EMBL/GenBank/DDBJ whole genome shotgun (WGS) entry which is preliminary data.</text>
</comment>
<protein>
    <submittedName>
        <fullName evidence="1">Uncharacterized protein</fullName>
    </submittedName>
</protein>
<dbReference type="EMBL" id="JADAQT010000069">
    <property type="protein sequence ID" value="MBE1875861.1"/>
    <property type="molecule type" value="Genomic_DNA"/>
</dbReference>